<keyword evidence="3" id="KW-0862">Zinc</keyword>
<feature type="region of interest" description="Disordered" evidence="5">
    <location>
        <begin position="736"/>
        <end position="759"/>
    </location>
</feature>
<dbReference type="Proteomes" id="UP001071777">
    <property type="component" value="Unassembled WGS sequence"/>
</dbReference>
<dbReference type="CDD" id="cd15489">
    <property type="entry name" value="PHD_SF"/>
    <property type="match status" value="1"/>
</dbReference>
<gene>
    <name evidence="7" type="ORF">OJ252_2891</name>
</gene>
<protein>
    <submittedName>
        <fullName evidence="7">AT hook and a PHD finger domain-containing chromatin protein</fullName>
    </submittedName>
</protein>
<evidence type="ECO:0000256" key="5">
    <source>
        <dbReference type="SAM" id="MobiDB-lite"/>
    </source>
</evidence>
<dbReference type="InterPro" id="IPR013083">
    <property type="entry name" value="Znf_RING/FYVE/PHD"/>
</dbReference>
<dbReference type="Pfam" id="PF08429">
    <property type="entry name" value="PLU-1"/>
    <property type="match status" value="1"/>
</dbReference>
<reference evidence="7" key="1">
    <citation type="submission" date="2022-10" db="EMBL/GenBank/DDBJ databases">
        <title>Adaptive evolution leads to modifications in subtelomeric GC content in a zoonotic Cryptosporidium species.</title>
        <authorList>
            <person name="Li J."/>
            <person name="Feng Y."/>
            <person name="Xiao L."/>
        </authorList>
    </citation>
    <scope>NUCLEOTIDE SEQUENCE</scope>
    <source>
        <strain evidence="7">25894</strain>
    </source>
</reference>
<evidence type="ECO:0000313" key="7">
    <source>
        <dbReference type="EMBL" id="KAJ1607259.1"/>
    </source>
</evidence>
<feature type="compositionally biased region" description="Basic and acidic residues" evidence="5">
    <location>
        <begin position="159"/>
        <end position="170"/>
    </location>
</feature>
<dbReference type="InterPro" id="IPR013637">
    <property type="entry name" value="Lys_sp_deMease-like_dom"/>
</dbReference>
<keyword evidence="2 4" id="KW-0863">Zinc-finger</keyword>
<dbReference type="PROSITE" id="PS50016">
    <property type="entry name" value="ZF_PHD_2"/>
    <property type="match status" value="1"/>
</dbReference>
<name>A0ABQ8P3X7_9CRYT</name>
<evidence type="ECO:0000256" key="3">
    <source>
        <dbReference type="ARBA" id="ARBA00022833"/>
    </source>
</evidence>
<dbReference type="SMART" id="SM00249">
    <property type="entry name" value="PHD"/>
    <property type="match status" value="1"/>
</dbReference>
<dbReference type="InterPro" id="IPR001965">
    <property type="entry name" value="Znf_PHD"/>
</dbReference>
<dbReference type="InterPro" id="IPR019787">
    <property type="entry name" value="Znf_PHD-finger"/>
</dbReference>
<accession>A0ABQ8P3X7</accession>
<organism evidence="7 8">
    <name type="scientific">Cryptosporidium canis</name>
    <dbReference type="NCBI Taxonomy" id="195482"/>
    <lineage>
        <taxon>Eukaryota</taxon>
        <taxon>Sar</taxon>
        <taxon>Alveolata</taxon>
        <taxon>Apicomplexa</taxon>
        <taxon>Conoidasida</taxon>
        <taxon>Coccidia</taxon>
        <taxon>Eucoccidiorida</taxon>
        <taxon>Eimeriorina</taxon>
        <taxon>Cryptosporidiidae</taxon>
        <taxon>Cryptosporidium</taxon>
    </lineage>
</organism>
<comment type="caution">
    <text evidence="7">The sequence shown here is derived from an EMBL/GenBank/DDBJ whole genome shotgun (WGS) entry which is preliminary data.</text>
</comment>
<evidence type="ECO:0000256" key="2">
    <source>
        <dbReference type="ARBA" id="ARBA00022771"/>
    </source>
</evidence>
<evidence type="ECO:0000256" key="4">
    <source>
        <dbReference type="PROSITE-ProRule" id="PRU00146"/>
    </source>
</evidence>
<evidence type="ECO:0000313" key="8">
    <source>
        <dbReference type="Proteomes" id="UP001071777"/>
    </source>
</evidence>
<dbReference type="PROSITE" id="PS01359">
    <property type="entry name" value="ZF_PHD_1"/>
    <property type="match status" value="1"/>
</dbReference>
<proteinExistence type="predicted"/>
<evidence type="ECO:0000259" key="6">
    <source>
        <dbReference type="PROSITE" id="PS50016"/>
    </source>
</evidence>
<dbReference type="EMBL" id="JAPCXB010000123">
    <property type="protein sequence ID" value="KAJ1607259.1"/>
    <property type="molecule type" value="Genomic_DNA"/>
</dbReference>
<evidence type="ECO:0000256" key="1">
    <source>
        <dbReference type="ARBA" id="ARBA00022723"/>
    </source>
</evidence>
<feature type="domain" description="PHD-type" evidence="6">
    <location>
        <begin position="2000"/>
        <end position="2074"/>
    </location>
</feature>
<dbReference type="InterPro" id="IPR019786">
    <property type="entry name" value="Zinc_finger_PHD-type_CS"/>
</dbReference>
<keyword evidence="1" id="KW-0479">Metal-binding</keyword>
<sequence>MLQSSGKLRKSIRVEPSIYQAWVPPFFFKPNQEDEIEISFKKCECVYEPTIVKDENSIKKTDEALKNLKFLLRSMETDFNYLSGEKIMEHMSKNCFLGSQNFYAEKLLLTRDDDQNKVNTSPKINDMRIYSNRSLGSDASWSMRRYNNSANMQTGSMTEKPELSRRPTEHRLSLDSNPVSYGKLWEATINQQLFINIIDSWRKSVGYIFNESYKSSKYTLDEGIEILQEGIALSKKVMLPELEIISNSVEESVQFEEKAKKLLGAETNSETELGSLETSRRVPITELYELLKEGENCVFRSNYLDFLRHQLEKLKSWRSNVQSAIIEKNLDKCKDSIKDKDEIIIEVPGINDLTEQIAASNWIEKVERSLCRPMKLNFAENLLNEPAANFLDENNVTVKQQLINRVRRAQEWLSIVLSPPFVYHLVAACKVAAPNDIPDYTQKVIDEAKSYMEKSTEWKLPRPDEFEKICLESSSLKIIIPLMKYMEPVYLRWRKWNKKYKRLMDGLCIYMEAQLILEEAEYTLCDYLDLSEYLPELKRKIDESSSWLHESKEFLKNISDFHTRQDISNVSSSIWNTIASIKKGSEPSKLKIQQILDLMNSQFQERLSFEELKRLIEIGNELTIYEITILQELTSCQDSCEKWCKKAKEYLKCSKSTGINILTVINLLLERSCVLISKETEDSLFAEVNFILWKMDINEIQAPINDFELISLNKRLGEIKLFMDLTVHNVVDTQIRNQHQSKGSTNPSPPDINKQESNSQNEEFTVNISSISESNISQPEAIYESNSTETCIEELNISQINISHWGKLKELESIAFITKLQDVFIYWTELINRLETEKKEIDTWCNILEDLKHLPILFNDLESKINKMIDEYNKILLILKCGDEETNKLIKMEHPLSLLHSYQKLNELNDKISNIPIIIKEWDKWKMHLDDLNNCDLLSISKFPYLRDPESCIFNVDENIVQIEKIEVTSHLQKVNENLSLKSQWGISDFKNILADLKHTGRLMRDLSTCEEWVKDVQGISSNQSMEIEYWNELLRKGKVIRIIDNQILKEFEGQVRESMEWMEIYNMVISSDIFSKVTKQKRNNKSSAIKIHYNIAELLVATDYGLGERLITFRDLKHYVKSFIELRDSGIKCLNISIIDRRENALSKLLNKVLCQETNINNIDSETLDQIYASTQITASLRNILEELTKHPIFMDFINFIQDEILIREINEKMLNTLITDVNPYFSTPYSDSKINCLSKISTYTEASDLINYIIDHNMNTMPKAPSKENEKKCISLDDICKSPLTIEDLKVTVSRPELFATGDFIITEIFIENKYIDLNLFEKFKIIVSLSSEWLKIFNTIYFSNTTQFKTEIFYNKEISINIISDKIKHSIDNLIREYISTEIDGSSFNSTLHDGDQFRFDLDWNKILGDYNKQSILCDSNHIYNNTVKKINKAFQRIKCFDSESTSNLEDIPCKNEEFNFEASEYNNNYNLPFYVNLLHHLRNNKDIILSQTNGKKYYEYVLNSVRLFIKSKYFKHFSEDEGFNFEQFEVCINIYNDFIKPMNLELKENIIHDTIKPLVQDTKFKRNKRFKSQMSGEMVNEDNIDGIINLIRSFEMPTMELSLFLISCGRQYVKFELKEFSDLCTMVEFSLLWMSLTVKKFPSIYSKLNDYSTPINNSDLYIQQTITRNMELWERDIYFNIYDSENNLIENLSIDEIINSTSVNHIQNTLNLKEFIYIIEICDQLPIQIPMKSRLVQILIATLKWVISAREAILLLPKNTILYPWTHIEGIVKEVKSGVKDCKILKAINLDQESYRVNECEVMHILSTLSNHEQDHGVNFDKNEDVNIQLNKKLPRPRGRPKREQTEIMKSDSQYDDAYSYICADYKEIDQSSNSIFPKSFYFWLSKNDQAKNFSINELLSILPNEENQKANKIVSSSKTKDLNFESHNDYYYWDGSFETCLKEQIDEDIENKSKAPYIGLINPKYYPKKDLYSNKLLIDYILCMDIYNSIQNNSTELCSFCSNLKKLKKSHNNSSSSYVRMISCNECNRHYHQDCVGYSSKSNNFHYRASNNSTVSEFSLWVCPLCNMRSADSANNLTQVIHILRNSYNLEICHKNNAYVLSNTNIISVDGSENTPRREIPSFEYLRHIMKTSFSGSFSFIKLHERNVIANKFYLYNVWASDFYRVLKWDQFEHSNFNSSVFIEPPNIHDSILENSISSEKADLKEAKVIDMENETEAEYDQLTNNSDSAHTSRKGRLLKNKFSAKEMLNPKLTSSKPKKGRKRRISFPNTIITKHIRRGYPISQKNSYKTLQVSFERIFGDIAEEYLCSIDAEYIGRNKVIDESSKPLEIYDILILYIMGILMGMDEIVEIEWLYCILNYLLYFNFKFCKYNENCEILKKFQLSEDLSFINTINNQKRLSWEELQYILINFSPNFPIKLHSNKIFYSNLSKVTSIQSQCISTINYIKISQENYNKFQGSDQGIFTDANSFKKNGKSFKMEMESLLVSIIKSGIIIPEECVISHLLFTYYLESIVLIYGKQISNAYCNQLSPKPLYSTLMGINQYILFWKESDTSLTKIYNNRLIPPEYSCFVLDEDNNVDFQNPDKHMSRFQRFIKCCEIIQDSINQCNEWNERYKFLTEAPNEFEVYVEHLKQGLNLPCIYPPVYSFGNILASIESYEDFVNQVLDIPSNESSPTKATNPPGDLDQTQTINNTMGSCQPSPYPKFENIQILKNIREFLRSLPIQKNDLILKIDQMEENTKHFMESIKKKIPQLKQLSSAEALISQLQLIKEEAINKVPIIVNNVPEIRDMLNNIPDFGLPHHNLLFRTQFLMSLQCPIAKLRKPLNPFPNIPETYSNLSKITEQSNTNEPVQTELSGELNDTLEVISNRSILNSAGGTNIKFNTSCQLPNNIPFIWQNFVQQGNNPMSHYYYK</sequence>
<feature type="compositionally biased region" description="Polar residues" evidence="5">
    <location>
        <begin position="736"/>
        <end position="746"/>
    </location>
</feature>
<dbReference type="Gene3D" id="3.30.40.10">
    <property type="entry name" value="Zinc/RING finger domain, C3HC4 (zinc finger)"/>
    <property type="match status" value="1"/>
</dbReference>
<feature type="region of interest" description="Disordered" evidence="5">
    <location>
        <begin position="150"/>
        <end position="170"/>
    </location>
</feature>
<dbReference type="InterPro" id="IPR011011">
    <property type="entry name" value="Znf_FYVE_PHD"/>
</dbReference>
<keyword evidence="8" id="KW-1185">Reference proteome</keyword>
<dbReference type="SUPFAM" id="SSF57903">
    <property type="entry name" value="FYVE/PHD zinc finger"/>
    <property type="match status" value="1"/>
</dbReference>